<reference evidence="3" key="1">
    <citation type="submission" date="2020-07" db="EMBL/GenBank/DDBJ databases">
        <title>Description of Mycobacterium gordonae subsp. intergordonae subsp.nov. and Mycobacterium gordonae subsp. gordonae subsp. nov.</title>
        <authorList>
            <person name="Yu X."/>
        </authorList>
    </citation>
    <scope>NUCLEOTIDE SEQUENCE [LARGE SCALE GENOMIC DNA]</scope>
    <source>
        <strain evidence="3">24</strain>
    </source>
</reference>
<keyword evidence="3" id="KW-1185">Reference proteome</keyword>
<name>A0A7D6DVV2_9MYCO</name>
<dbReference type="Proteomes" id="UP000510682">
    <property type="component" value="Chromosome"/>
</dbReference>
<keyword evidence="1" id="KW-0812">Transmembrane</keyword>
<evidence type="ECO:0000313" key="3">
    <source>
        <dbReference type="Proteomes" id="UP000510682"/>
    </source>
</evidence>
<evidence type="ECO:0000256" key="1">
    <source>
        <dbReference type="SAM" id="Phobius"/>
    </source>
</evidence>
<dbReference type="AlphaFoldDB" id="A0A7D6DVV2"/>
<feature type="transmembrane region" description="Helical" evidence="1">
    <location>
        <begin position="98"/>
        <end position="122"/>
    </location>
</feature>
<dbReference type="KEGG" id="mgor:H0P51_19780"/>
<keyword evidence="1" id="KW-1133">Transmembrane helix</keyword>
<evidence type="ECO:0000313" key="2">
    <source>
        <dbReference type="EMBL" id="QLL06007.1"/>
    </source>
</evidence>
<accession>A0A7D6DVV2</accession>
<reference evidence="2 3" key="2">
    <citation type="submission" date="2020-07" db="EMBL/GenBank/DDBJ databases">
        <authorList>
            <person name="Yu X."/>
        </authorList>
    </citation>
    <scope>NUCLEOTIDE SEQUENCE [LARGE SCALE GENOMIC DNA]</scope>
    <source>
        <strain evidence="3">24</strain>
    </source>
</reference>
<dbReference type="RefSeq" id="WP_180914588.1">
    <property type="nucleotide sequence ID" value="NZ_CP059165.1"/>
</dbReference>
<gene>
    <name evidence="2" type="ORF">H0P51_19780</name>
</gene>
<proteinExistence type="predicted"/>
<dbReference type="EMBL" id="CP059165">
    <property type="protein sequence ID" value="QLL06007.1"/>
    <property type="molecule type" value="Genomic_DNA"/>
</dbReference>
<organism evidence="2 3">
    <name type="scientific">Mycobacterium vicinigordonae</name>
    <dbReference type="NCBI Taxonomy" id="1719132"/>
    <lineage>
        <taxon>Bacteria</taxon>
        <taxon>Bacillati</taxon>
        <taxon>Actinomycetota</taxon>
        <taxon>Actinomycetes</taxon>
        <taxon>Mycobacteriales</taxon>
        <taxon>Mycobacteriaceae</taxon>
        <taxon>Mycobacterium</taxon>
    </lineage>
</organism>
<keyword evidence="1" id="KW-0472">Membrane</keyword>
<reference evidence="3" key="3">
    <citation type="submission" date="2023-07" db="EMBL/GenBank/DDBJ databases">
        <title>Description of Mycobacterium gordonae subsp. intergordonae subsp.nov. and Mycobacterium gordonae subsp. gordonae subsp. nov.</title>
        <authorList>
            <person name="Huang H."/>
        </authorList>
    </citation>
    <scope>NUCLEOTIDE SEQUENCE [LARGE SCALE GENOMIC DNA]</scope>
    <source>
        <strain evidence="3">24</strain>
    </source>
</reference>
<protein>
    <submittedName>
        <fullName evidence="2">Uncharacterized protein</fullName>
    </submittedName>
</protein>
<sequence>MVLAELPAGWRSVHAEVEPSAVPLIALATATGGAGELYPVAIPVTAIDVLAEHQRRAASAGSPWRRMIIDCDSDRTLSVRTEPSVSLSIPRKPRRWPVLAMLMVTLACLGAATVIFVTGWQWGPPPRAGIVAVPQPPPRQREASKVIGRWVDAENHADVTALRALACTNPGQSVQKWLTTLGDFGQQQALVFPDAVTEFHDEGSRVRVRVAVRIRPLNQAQEQEVQAAQEEGGFFDDEYTLGDEGGVLKVCDVSMAHG</sequence>